<gene>
    <name evidence="3" type="ORF">GB883_13440</name>
</gene>
<evidence type="ECO:0000313" key="3">
    <source>
        <dbReference type="EMBL" id="KAE8763588.1"/>
    </source>
</evidence>
<dbReference type="AlphaFoldDB" id="A0A7J5UMH9"/>
<organism evidence="3 4">
    <name type="scientific">Georgenia thermotolerans</name>
    <dbReference type="NCBI Taxonomy" id="527326"/>
    <lineage>
        <taxon>Bacteria</taxon>
        <taxon>Bacillati</taxon>
        <taxon>Actinomycetota</taxon>
        <taxon>Actinomycetes</taxon>
        <taxon>Micrococcales</taxon>
        <taxon>Bogoriellaceae</taxon>
        <taxon>Georgenia</taxon>
    </lineage>
</organism>
<sequence length="163" mass="17196">MVRKIRGLRGLLAGLLLAGLAAGCSATIPSDPDGTLERVRGDVLRVGVSPNPPWTIVTAADAPPAGTEAVLVEEFARSLDAEVEWTVGGEEALVGRLERGQLDLVVGGLTARSPWAEKAALTYRYTEAVGPEGEKELHVMAAPMGENAFLVELEHFLLGKDLA</sequence>
<evidence type="ECO:0000313" key="4">
    <source>
        <dbReference type="Proteomes" id="UP000451860"/>
    </source>
</evidence>
<comment type="caution">
    <text evidence="3">The sequence shown here is derived from an EMBL/GenBank/DDBJ whole genome shotgun (WGS) entry which is preliminary data.</text>
</comment>
<evidence type="ECO:0000256" key="1">
    <source>
        <dbReference type="SAM" id="SignalP"/>
    </source>
</evidence>
<dbReference type="InterPro" id="IPR001638">
    <property type="entry name" value="Solute-binding_3/MltF_N"/>
</dbReference>
<name>A0A7J5UMH9_9MICO</name>
<keyword evidence="1" id="KW-0732">Signal</keyword>
<dbReference type="OrthoDB" id="6150901at2"/>
<protein>
    <submittedName>
        <fullName evidence="3">Transporter substrate-binding domain-containing protein</fullName>
    </submittedName>
</protein>
<feature type="domain" description="Solute-binding protein family 3/N-terminal" evidence="2">
    <location>
        <begin position="44"/>
        <end position="126"/>
    </location>
</feature>
<reference evidence="3 4" key="1">
    <citation type="submission" date="2019-10" db="EMBL/GenBank/DDBJ databases">
        <title>Georgenia wutianyii sp. nov. and Georgenia yuyongxinii sp. nov. isolated from plateau pika (Ochotona curzoniae) in the Qinghai-Tibet plateau of China.</title>
        <authorList>
            <person name="Tian Z."/>
        </authorList>
    </citation>
    <scope>NUCLEOTIDE SEQUENCE [LARGE SCALE GENOMIC DNA]</scope>
    <source>
        <strain evidence="3 4">DSM 21501</strain>
    </source>
</reference>
<dbReference type="EMBL" id="WHJE01000065">
    <property type="protein sequence ID" value="KAE8763588.1"/>
    <property type="molecule type" value="Genomic_DNA"/>
</dbReference>
<dbReference type="RefSeq" id="WP_152199689.1">
    <property type="nucleotide sequence ID" value="NZ_VUKF01000001.1"/>
</dbReference>
<dbReference type="Pfam" id="PF00497">
    <property type="entry name" value="SBP_bac_3"/>
    <property type="match status" value="1"/>
</dbReference>
<dbReference type="SUPFAM" id="SSF53850">
    <property type="entry name" value="Periplasmic binding protein-like II"/>
    <property type="match status" value="1"/>
</dbReference>
<feature type="chain" id="PRO_5038798180" evidence="1">
    <location>
        <begin position="27"/>
        <end position="163"/>
    </location>
</feature>
<proteinExistence type="predicted"/>
<dbReference type="Gene3D" id="3.40.190.10">
    <property type="entry name" value="Periplasmic binding protein-like II"/>
    <property type="match status" value="1"/>
</dbReference>
<keyword evidence="4" id="KW-1185">Reference proteome</keyword>
<feature type="signal peptide" evidence="1">
    <location>
        <begin position="1"/>
        <end position="26"/>
    </location>
</feature>
<dbReference type="PROSITE" id="PS51257">
    <property type="entry name" value="PROKAR_LIPOPROTEIN"/>
    <property type="match status" value="1"/>
</dbReference>
<dbReference type="Proteomes" id="UP000451860">
    <property type="component" value="Unassembled WGS sequence"/>
</dbReference>
<accession>A0A7J5UMH9</accession>
<evidence type="ECO:0000259" key="2">
    <source>
        <dbReference type="Pfam" id="PF00497"/>
    </source>
</evidence>